<dbReference type="InterPro" id="IPR000683">
    <property type="entry name" value="Gfo/Idh/MocA-like_OxRdtase_N"/>
</dbReference>
<dbReference type="InterPro" id="IPR055170">
    <property type="entry name" value="GFO_IDH_MocA-like_dom"/>
</dbReference>
<evidence type="ECO:0000259" key="4">
    <source>
        <dbReference type="Pfam" id="PF01408"/>
    </source>
</evidence>
<name>E5DUG8_9NOCA</name>
<dbReference type="InterPro" id="IPR050984">
    <property type="entry name" value="Gfo/Idh/MocA_domain"/>
</dbReference>
<sequence length="328" mass="34149">MLGCADIARRRALPALAACASTVTVAVASRSAAKAAAFGAEFGCAAVHGYRALLADDAVEAVYIAVPTGLHAEWAAEALAAGKHVLVEKPMAATAADAAALAERAERAGLVLMENRMFTRHPQHRVVRDAVARGEIGLPRVLSAGMTIPPRPADDIRYRADLGGGALLDVGYYPLHTALLLLGHDVRLDGAVVERDERLGVDLGGALLLSTARGAVAHLTFGIDHHYRAAYELCGTAGAVTAARAYTPPPSAATEVVLERPGGSRRVGIAPFDQFAAVMAEFASAVRGGTRSADHLAGELAVSVRALELLDEARDRAQHRSNAAITPL</sequence>
<dbReference type="Pfam" id="PF01408">
    <property type="entry name" value="GFO_IDH_MocA"/>
    <property type="match status" value="1"/>
</dbReference>
<evidence type="ECO:0000313" key="6">
    <source>
        <dbReference type="EMBL" id="ADR01072.1"/>
    </source>
</evidence>
<comment type="similarity">
    <text evidence="1">Belongs to the Gfo/Idh/MocA family.</text>
</comment>
<dbReference type="PANTHER" id="PTHR22604">
    <property type="entry name" value="OXIDOREDUCTASES"/>
    <property type="match status" value="1"/>
</dbReference>
<keyword evidence="3" id="KW-0732">Signal</keyword>
<dbReference type="Gene3D" id="3.30.360.10">
    <property type="entry name" value="Dihydrodipicolinate Reductase, domain 2"/>
    <property type="match status" value="1"/>
</dbReference>
<evidence type="ECO:0000256" key="2">
    <source>
        <dbReference type="ARBA" id="ARBA00023002"/>
    </source>
</evidence>
<dbReference type="AlphaFoldDB" id="E5DUG8"/>
<dbReference type="Pfam" id="PF22725">
    <property type="entry name" value="GFO_IDH_MocA_C3"/>
    <property type="match status" value="1"/>
</dbReference>
<feature type="domain" description="GFO/IDH/MocA-like oxidoreductase" evidence="5">
    <location>
        <begin position="125"/>
        <end position="240"/>
    </location>
</feature>
<feature type="chain" id="PRO_5039043446" evidence="3">
    <location>
        <begin position="18"/>
        <end position="328"/>
    </location>
</feature>
<dbReference type="InterPro" id="IPR036291">
    <property type="entry name" value="NAD(P)-bd_dom_sf"/>
</dbReference>
<feature type="signal peptide" evidence="3">
    <location>
        <begin position="1"/>
        <end position="17"/>
    </location>
</feature>
<dbReference type="GO" id="GO:0000166">
    <property type="term" value="F:nucleotide binding"/>
    <property type="evidence" value="ECO:0007669"/>
    <property type="project" value="InterPro"/>
</dbReference>
<dbReference type="SMR" id="E5DUG8"/>
<feature type="domain" description="Gfo/Idh/MocA-like oxidoreductase N-terminal" evidence="4">
    <location>
        <begin position="1"/>
        <end position="114"/>
    </location>
</feature>
<gene>
    <name evidence="6" type="primary">nocS4</name>
</gene>
<proteinExistence type="inferred from homology"/>
<evidence type="ECO:0000256" key="3">
    <source>
        <dbReference type="SAM" id="SignalP"/>
    </source>
</evidence>
<dbReference type="SUPFAM" id="SSF51735">
    <property type="entry name" value="NAD(P)-binding Rossmann-fold domains"/>
    <property type="match status" value="1"/>
</dbReference>
<keyword evidence="2" id="KW-0560">Oxidoreductase</keyword>
<evidence type="ECO:0000259" key="5">
    <source>
        <dbReference type="Pfam" id="PF22725"/>
    </source>
</evidence>
<reference evidence="6" key="1">
    <citation type="journal article" date="2010" name="Mol. Biosyst.">
        <title>Moving posttranslational modifications forward to biosynthesize the glycosylated thiopeptide nocathiacin I in Nocardia sp. ATCC202099.</title>
        <authorList>
            <person name="Ding Y."/>
            <person name="Yu Y."/>
            <person name="Pan H."/>
            <person name="Guo H."/>
            <person name="Li Y."/>
            <person name="Liu W."/>
        </authorList>
    </citation>
    <scope>NUCLEOTIDE SEQUENCE</scope>
    <source>
        <strain evidence="6">ATCC 202099</strain>
    </source>
</reference>
<dbReference type="PANTHER" id="PTHR22604:SF105">
    <property type="entry name" value="TRANS-1,2-DIHYDROBENZENE-1,2-DIOL DEHYDROGENASE"/>
    <property type="match status" value="1"/>
</dbReference>
<dbReference type="Gene3D" id="3.40.50.720">
    <property type="entry name" value="NAD(P)-binding Rossmann-like Domain"/>
    <property type="match status" value="1"/>
</dbReference>
<accession>E5DUG8</accession>
<dbReference type="SUPFAM" id="SSF55347">
    <property type="entry name" value="Glyceraldehyde-3-phosphate dehydrogenase-like, C-terminal domain"/>
    <property type="match status" value="1"/>
</dbReference>
<evidence type="ECO:0000256" key="1">
    <source>
        <dbReference type="ARBA" id="ARBA00010928"/>
    </source>
</evidence>
<dbReference type="EMBL" id="GU564398">
    <property type="protein sequence ID" value="ADR01072.1"/>
    <property type="molecule type" value="Genomic_DNA"/>
</dbReference>
<protein>
    <submittedName>
        <fullName evidence="6">NocS4</fullName>
    </submittedName>
</protein>
<organism evidence="6">
    <name type="scientific">Nocardia sp. ATCC 202099</name>
    <dbReference type="NCBI Taxonomy" id="930400"/>
    <lineage>
        <taxon>Bacteria</taxon>
        <taxon>Bacillati</taxon>
        <taxon>Actinomycetota</taxon>
        <taxon>Actinomycetes</taxon>
        <taxon>Mycobacteriales</taxon>
        <taxon>Nocardiaceae</taxon>
        <taxon>Nocardia</taxon>
    </lineage>
</organism>
<dbReference type="GO" id="GO:0016491">
    <property type="term" value="F:oxidoreductase activity"/>
    <property type="evidence" value="ECO:0007669"/>
    <property type="project" value="UniProtKB-KW"/>
</dbReference>